<dbReference type="GO" id="GO:0000127">
    <property type="term" value="C:transcription factor TFIIIC complex"/>
    <property type="evidence" value="ECO:0007669"/>
    <property type="project" value="InterPro"/>
</dbReference>
<accession>A0A9P8L494</accession>
<feature type="region of interest" description="Disordered" evidence="1">
    <location>
        <begin position="1019"/>
        <end position="1043"/>
    </location>
</feature>
<dbReference type="PANTHER" id="PTHR15496:SF2">
    <property type="entry name" value="GENERAL TRANSCRIPTION FACTOR 3C POLYPEPTIDE 4"/>
    <property type="match status" value="1"/>
</dbReference>
<gene>
    <name evidence="4" type="ORF">FGG08_004086</name>
</gene>
<comment type="caution">
    <text evidence="4">The sequence shown here is derived from an EMBL/GenBank/DDBJ whole genome shotgun (WGS) entry which is preliminary data.</text>
</comment>
<dbReference type="InterPro" id="IPR024761">
    <property type="entry name" value="TFIIIC_delta_N"/>
</dbReference>
<dbReference type="Proteomes" id="UP000698800">
    <property type="component" value="Unassembled WGS sequence"/>
</dbReference>
<evidence type="ECO:0000259" key="3">
    <source>
        <dbReference type="Pfam" id="PF12660"/>
    </source>
</evidence>
<reference evidence="4" key="1">
    <citation type="submission" date="2021-03" db="EMBL/GenBank/DDBJ databases">
        <title>Comparative genomics and phylogenomic investigation of the class Geoglossomycetes provide insights into ecological specialization and systematics.</title>
        <authorList>
            <person name="Melie T."/>
            <person name="Pirro S."/>
            <person name="Miller A.N."/>
            <person name="Quandt A."/>
        </authorList>
    </citation>
    <scope>NUCLEOTIDE SEQUENCE</scope>
    <source>
        <strain evidence="4">GBOQ0MN5Z8</strain>
    </source>
</reference>
<dbReference type="OrthoDB" id="6021743at2759"/>
<feature type="domain" description="Transcription factor IIIC 90kDa subunit N-terminal" evidence="2">
    <location>
        <begin position="19"/>
        <end position="522"/>
    </location>
</feature>
<feature type="region of interest" description="Disordered" evidence="1">
    <location>
        <begin position="873"/>
        <end position="896"/>
    </location>
</feature>
<proteinExistence type="predicted"/>
<dbReference type="AlphaFoldDB" id="A0A9P8L494"/>
<sequence length="1233" mass="136376">MLQDIKLPFFPSIQECVVWSSDGDIAIAAGDSIQIMSPRPIYKALRAGSASYVIQTDNGGQWELSRFKTNDFPAAGALEFNHAGFDIFSIGEEQSAALISGIAWSPPGIARYRRCILAVLSTTHILSLFEPPSSSPLFGGWRRALIVNTTVKGYLRAQENAEKGSEDDKSKLRRLRGRIRAFSWSYESYFGDASLCQDKDGDFSRATGEFFLALANENNEIIFVQICSPCGHIPAEARGEWSARIVGRIQAHPGDDVGVKFSSSLPNRPDRFISKLSWSPWYRTKYGQNEAFIAYSTRGKLKIRKVSVTMSERQSTRRTDQEDFGFQIGDRDWEVASAFSERYHFGPLVWYEKAWNGRLILVFATPGSIRVASIPQEPENHSSIDEPSNKAVIVREYPNKYWDCVTGMILRTDPNNSEVLTIHVATQLSHTFVLRYSFPESSAPEARPNCLPAENSENWARAIAYHRANFGSRHNLGGLASAKTWGLARSPMGGCIAACITLHPSGMIEYATHNSESCRIVFGMEQEVLEQLFQIRESDRVKPGILSLSIEAFVQDARHLEEPSGLGVTRSAQRPAIRPLEQLWKRLRSSLLTGSDSQKIDVNMVTYPQTDSPLTMESAISQNIIYNPMLTTSRYQHVISNIHRYQDVVNDAITQNRLPATSQRSSSSDDIPVEIIFQLITSILLIPHKWVRGSRLSKRILYAAACVGALGLYEVKRILELSEQTFRWLAVTENVDLGLELEHCRRRAEAAAAGPFLAGDMRVISFPAREKDQLQTPGAKVIFETCEICGGSIGWRDVRTARCANSHVFAIQRPGISKYCGVCGKEYLSEGINQLERLSTPDESGENDQNGKSNTGGLAQVLLEAAMEVDAEANPLPTEGERAPDTPIQEESPNGDDIQPSLASLLLAACDKKPLVHNPSPIQLLSRRFRPLISSSRKTIPGYPVSKMHQHNEGGANHPNFQKRLANINALKQDLVTTLKDVDQLFSNPGYPRNSNAGNTIIHTPAFKHPTLEEGISAEDEGQVTSTNGEPAAQETPSSQPGYEVLVDDQQPMGLRETQGEGEDEGCLGRRQAVSPRMDVISQEPKVVELVGGKSLWPDNETLVQSILRGLGKRDPSVIPEGLWAQTPDEKIAKTNRTSDHPSLLCQRISTVMEIRARIASHADHTVLLIKSHLQREAHDTVGVQKSGHHIDTSACSLADISAVMKALALTIEGMRAEGELRKFIMAAQGCYS</sequence>
<evidence type="ECO:0000259" key="2">
    <source>
        <dbReference type="Pfam" id="PF12657"/>
    </source>
</evidence>
<evidence type="ECO:0000313" key="5">
    <source>
        <dbReference type="Proteomes" id="UP000698800"/>
    </source>
</evidence>
<protein>
    <recommendedName>
        <fullName evidence="6">Transcription factor IIIC 90kDa subunit N-terminal domain-containing protein</fullName>
    </recommendedName>
</protein>
<evidence type="ECO:0000256" key="1">
    <source>
        <dbReference type="SAM" id="MobiDB-lite"/>
    </source>
</evidence>
<keyword evidence="5" id="KW-1185">Reference proteome</keyword>
<feature type="compositionally biased region" description="Polar residues" evidence="1">
    <location>
        <begin position="1023"/>
        <end position="1041"/>
    </location>
</feature>
<feature type="domain" description="Transcription factor IIIC putative zinc-finger" evidence="3">
    <location>
        <begin position="779"/>
        <end position="852"/>
    </location>
</feature>
<dbReference type="EMBL" id="JAGHQL010000078">
    <property type="protein sequence ID" value="KAH0541476.1"/>
    <property type="molecule type" value="Genomic_DNA"/>
</dbReference>
<dbReference type="PANTHER" id="PTHR15496">
    <property type="entry name" value="GENERAL TRANSCRIPTION FACTOR 3C POLYPEPTIDE 4 FAMILY"/>
    <property type="match status" value="1"/>
</dbReference>
<organism evidence="4 5">
    <name type="scientific">Glutinoglossum americanum</name>
    <dbReference type="NCBI Taxonomy" id="1670608"/>
    <lineage>
        <taxon>Eukaryota</taxon>
        <taxon>Fungi</taxon>
        <taxon>Dikarya</taxon>
        <taxon>Ascomycota</taxon>
        <taxon>Pezizomycotina</taxon>
        <taxon>Geoglossomycetes</taxon>
        <taxon>Geoglossales</taxon>
        <taxon>Geoglossaceae</taxon>
        <taxon>Glutinoglossum</taxon>
    </lineage>
</organism>
<dbReference type="InterPro" id="IPR044230">
    <property type="entry name" value="GTF3C4"/>
</dbReference>
<dbReference type="Pfam" id="PF12660">
    <property type="entry name" value="zf-TFIIIC"/>
    <property type="match status" value="1"/>
</dbReference>
<dbReference type="GO" id="GO:0004402">
    <property type="term" value="F:histone acetyltransferase activity"/>
    <property type="evidence" value="ECO:0007669"/>
    <property type="project" value="InterPro"/>
</dbReference>
<evidence type="ECO:0008006" key="6">
    <source>
        <dbReference type="Google" id="ProtNLM"/>
    </source>
</evidence>
<dbReference type="GO" id="GO:0006384">
    <property type="term" value="P:transcription initiation at RNA polymerase III promoter"/>
    <property type="evidence" value="ECO:0007669"/>
    <property type="project" value="InterPro"/>
</dbReference>
<evidence type="ECO:0000313" key="4">
    <source>
        <dbReference type="EMBL" id="KAH0541476.1"/>
    </source>
</evidence>
<dbReference type="InterPro" id="IPR024764">
    <property type="entry name" value="TFIIIC_Znf"/>
</dbReference>
<dbReference type="Pfam" id="PF12657">
    <property type="entry name" value="TFIIIC_delta"/>
    <property type="match status" value="1"/>
</dbReference>
<name>A0A9P8L494_9PEZI</name>